<dbReference type="Proteomes" id="UP001164746">
    <property type="component" value="Chromosome 5"/>
</dbReference>
<feature type="transmembrane region" description="Helical" evidence="1">
    <location>
        <begin position="12"/>
        <end position="35"/>
    </location>
</feature>
<keyword evidence="1" id="KW-1133">Transmembrane helix</keyword>
<dbReference type="EMBL" id="CP111016">
    <property type="protein sequence ID" value="WAR05762.1"/>
    <property type="molecule type" value="Genomic_DNA"/>
</dbReference>
<evidence type="ECO:0000313" key="3">
    <source>
        <dbReference type="Proteomes" id="UP001164746"/>
    </source>
</evidence>
<gene>
    <name evidence="2" type="ORF">MAR_021131</name>
</gene>
<sequence>LNLESPPGTIGTLVGGKIGGIVAAIILVIVVVIVLRQKYNIDCLCPIKLSRKDLHYDAHTDNGIDSQGSDNRGYNATQTYEDISMVTDKSLYDALDNGDNGPHSSHLYTPLDASGSKKNVVYENVKDDPVYNNTVLKDPTQSVH</sequence>
<feature type="non-terminal residue" evidence="2">
    <location>
        <position position="144"/>
    </location>
</feature>
<keyword evidence="1" id="KW-0472">Membrane</keyword>
<organism evidence="2 3">
    <name type="scientific">Mya arenaria</name>
    <name type="common">Soft-shell clam</name>
    <dbReference type="NCBI Taxonomy" id="6604"/>
    <lineage>
        <taxon>Eukaryota</taxon>
        <taxon>Metazoa</taxon>
        <taxon>Spiralia</taxon>
        <taxon>Lophotrochozoa</taxon>
        <taxon>Mollusca</taxon>
        <taxon>Bivalvia</taxon>
        <taxon>Autobranchia</taxon>
        <taxon>Heteroconchia</taxon>
        <taxon>Euheterodonta</taxon>
        <taxon>Imparidentia</taxon>
        <taxon>Neoheterodontei</taxon>
        <taxon>Myida</taxon>
        <taxon>Myoidea</taxon>
        <taxon>Myidae</taxon>
        <taxon>Mya</taxon>
    </lineage>
</organism>
<evidence type="ECO:0000256" key="1">
    <source>
        <dbReference type="SAM" id="Phobius"/>
    </source>
</evidence>
<accession>A0ABY7E9Z9</accession>
<name>A0ABY7E9Z9_MYAAR</name>
<evidence type="ECO:0000313" key="2">
    <source>
        <dbReference type="EMBL" id="WAR05762.1"/>
    </source>
</evidence>
<reference evidence="2" key="1">
    <citation type="submission" date="2022-11" db="EMBL/GenBank/DDBJ databases">
        <title>Centuries of genome instability and evolution in soft-shell clam transmissible cancer (bioRxiv).</title>
        <authorList>
            <person name="Hart S.F.M."/>
            <person name="Yonemitsu M.A."/>
            <person name="Giersch R.M."/>
            <person name="Beal B.F."/>
            <person name="Arriagada G."/>
            <person name="Davis B.W."/>
            <person name="Ostrander E.A."/>
            <person name="Goff S.P."/>
            <person name="Metzger M.J."/>
        </authorList>
    </citation>
    <scope>NUCLEOTIDE SEQUENCE</scope>
    <source>
        <strain evidence="2">MELC-2E11</strain>
        <tissue evidence="2">Siphon/mantle</tissue>
    </source>
</reference>
<protein>
    <submittedName>
        <fullName evidence="2">Uncharacterized protein</fullName>
    </submittedName>
</protein>
<proteinExistence type="predicted"/>
<keyword evidence="3" id="KW-1185">Reference proteome</keyword>
<keyword evidence="1" id="KW-0812">Transmembrane</keyword>